<feature type="domain" description="FAD-binding PCMH-type" evidence="6">
    <location>
        <begin position="40"/>
        <end position="210"/>
    </location>
</feature>
<dbReference type="Proteomes" id="UP000238083">
    <property type="component" value="Unassembled WGS sequence"/>
</dbReference>
<proteinExistence type="inferred from homology"/>
<keyword evidence="3" id="KW-0285">Flavoprotein</keyword>
<protein>
    <submittedName>
        <fullName evidence="7">FAD binding domain-containing protein</fullName>
    </submittedName>
</protein>
<evidence type="ECO:0000256" key="4">
    <source>
        <dbReference type="ARBA" id="ARBA00022827"/>
    </source>
</evidence>
<dbReference type="Pfam" id="PF01565">
    <property type="entry name" value="FAD_binding_4"/>
    <property type="match status" value="1"/>
</dbReference>
<comment type="cofactor">
    <cofactor evidence="1">
        <name>FAD</name>
        <dbReference type="ChEBI" id="CHEBI:57692"/>
    </cofactor>
</comment>
<dbReference type="InterPro" id="IPR016167">
    <property type="entry name" value="FAD-bd_PCMH_sub1"/>
</dbReference>
<keyword evidence="5" id="KW-0560">Oxidoreductase</keyword>
<dbReference type="EMBL" id="PVZF01000001">
    <property type="protein sequence ID" value="PRY18297.1"/>
    <property type="molecule type" value="Genomic_DNA"/>
</dbReference>
<sequence>MIGTPPAPPDGRTTPDVAGAVITPGHPEYDAARTVWNAAVDRRPSHVVRCADTEDVRRTLAWARGSGLEVTVRGGGHSIPGHSVIDDGVVLDLGDLDGVFVDPVARTARVGGGCLLADVDRATQVHGLMTPAGAISHTGVGGLTLGGGLGWTMRRFGLTVDNLLSVEVVTADGRVLRADESNHPELFWAVRGGGGNFGVVTEFEFALHELGPLHLAANAFRIEDAPTVLRAMRDVMPTAPDELVWSAFFRFLPDWPWAPAEHVGRPVLLAPLAWVGGVEEGRRRVNEFMADLARRGAEPLATGHGPIEYVTLQRLNDELNGHGHRNYHKSAFLRDLDDATIEVLCARGAVIA</sequence>
<evidence type="ECO:0000256" key="3">
    <source>
        <dbReference type="ARBA" id="ARBA00022630"/>
    </source>
</evidence>
<evidence type="ECO:0000256" key="1">
    <source>
        <dbReference type="ARBA" id="ARBA00001974"/>
    </source>
</evidence>
<comment type="similarity">
    <text evidence="2">Belongs to the oxygen-dependent FAD-linked oxidoreductase family.</text>
</comment>
<evidence type="ECO:0000313" key="7">
    <source>
        <dbReference type="EMBL" id="PRY18297.1"/>
    </source>
</evidence>
<dbReference type="PROSITE" id="PS51387">
    <property type="entry name" value="FAD_PCMH"/>
    <property type="match status" value="1"/>
</dbReference>
<dbReference type="AlphaFoldDB" id="A0A2T0RAX1"/>
<dbReference type="GO" id="GO:0016491">
    <property type="term" value="F:oxidoreductase activity"/>
    <property type="evidence" value="ECO:0007669"/>
    <property type="project" value="UniProtKB-KW"/>
</dbReference>
<dbReference type="PANTHER" id="PTHR42973">
    <property type="entry name" value="BINDING OXIDOREDUCTASE, PUTATIVE (AFU_ORTHOLOGUE AFUA_1G17690)-RELATED"/>
    <property type="match status" value="1"/>
</dbReference>
<dbReference type="PANTHER" id="PTHR42973:SF39">
    <property type="entry name" value="FAD-BINDING PCMH-TYPE DOMAIN-CONTAINING PROTEIN"/>
    <property type="match status" value="1"/>
</dbReference>
<gene>
    <name evidence="7" type="ORF">CLV37_101542</name>
</gene>
<dbReference type="GO" id="GO:0071949">
    <property type="term" value="F:FAD binding"/>
    <property type="evidence" value="ECO:0007669"/>
    <property type="project" value="InterPro"/>
</dbReference>
<dbReference type="Gene3D" id="3.40.462.20">
    <property type="match status" value="1"/>
</dbReference>
<accession>A0A2T0RAX1</accession>
<organism evidence="7 8">
    <name type="scientific">Kineococcus rhizosphaerae</name>
    <dbReference type="NCBI Taxonomy" id="559628"/>
    <lineage>
        <taxon>Bacteria</taxon>
        <taxon>Bacillati</taxon>
        <taxon>Actinomycetota</taxon>
        <taxon>Actinomycetes</taxon>
        <taxon>Kineosporiales</taxon>
        <taxon>Kineosporiaceae</taxon>
        <taxon>Kineococcus</taxon>
    </lineage>
</organism>
<keyword evidence="4" id="KW-0274">FAD</keyword>
<evidence type="ECO:0000256" key="5">
    <source>
        <dbReference type="ARBA" id="ARBA00023002"/>
    </source>
</evidence>
<dbReference type="InterPro" id="IPR006094">
    <property type="entry name" value="Oxid_FAD_bind_N"/>
</dbReference>
<comment type="caution">
    <text evidence="7">The sequence shown here is derived from an EMBL/GenBank/DDBJ whole genome shotgun (WGS) entry which is preliminary data.</text>
</comment>
<dbReference type="Gene3D" id="3.30.465.10">
    <property type="match status" value="1"/>
</dbReference>
<dbReference type="InterPro" id="IPR050416">
    <property type="entry name" value="FAD-linked_Oxidoreductase"/>
</dbReference>
<dbReference type="InterPro" id="IPR036318">
    <property type="entry name" value="FAD-bd_PCMH-like_sf"/>
</dbReference>
<name>A0A2T0RAX1_9ACTN</name>
<dbReference type="RefSeq" id="WP_146149273.1">
    <property type="nucleotide sequence ID" value="NZ_PVZF01000001.1"/>
</dbReference>
<evidence type="ECO:0000256" key="2">
    <source>
        <dbReference type="ARBA" id="ARBA00005466"/>
    </source>
</evidence>
<keyword evidence="8" id="KW-1185">Reference proteome</keyword>
<dbReference type="OrthoDB" id="9775082at2"/>
<evidence type="ECO:0000259" key="6">
    <source>
        <dbReference type="PROSITE" id="PS51387"/>
    </source>
</evidence>
<reference evidence="7 8" key="1">
    <citation type="submission" date="2018-03" db="EMBL/GenBank/DDBJ databases">
        <title>Genomic Encyclopedia of Archaeal and Bacterial Type Strains, Phase II (KMG-II): from individual species to whole genera.</title>
        <authorList>
            <person name="Goeker M."/>
        </authorList>
    </citation>
    <scope>NUCLEOTIDE SEQUENCE [LARGE SCALE GENOMIC DNA]</scope>
    <source>
        <strain evidence="7 8">DSM 19711</strain>
    </source>
</reference>
<dbReference type="Gene3D" id="3.30.43.10">
    <property type="entry name" value="Uridine Diphospho-n-acetylenolpyruvylglucosamine Reductase, domain 2"/>
    <property type="match status" value="1"/>
</dbReference>
<dbReference type="InterPro" id="IPR016166">
    <property type="entry name" value="FAD-bd_PCMH"/>
</dbReference>
<evidence type="ECO:0000313" key="8">
    <source>
        <dbReference type="Proteomes" id="UP000238083"/>
    </source>
</evidence>
<dbReference type="InterPro" id="IPR016169">
    <property type="entry name" value="FAD-bd_PCMH_sub2"/>
</dbReference>
<dbReference type="SUPFAM" id="SSF56176">
    <property type="entry name" value="FAD-binding/transporter-associated domain-like"/>
    <property type="match status" value="1"/>
</dbReference>
<dbReference type="PROSITE" id="PS00862">
    <property type="entry name" value="OX2_COVAL_FAD"/>
    <property type="match status" value="1"/>
</dbReference>
<dbReference type="InterPro" id="IPR006093">
    <property type="entry name" value="Oxy_OxRdtase_FAD_BS"/>
</dbReference>